<dbReference type="KEGG" id="cheb:HH215_08760"/>
<keyword evidence="4" id="KW-1185">Reference proteome</keyword>
<dbReference type="EMBL" id="CP051680">
    <property type="protein sequence ID" value="QJD83253.1"/>
    <property type="molecule type" value="Genomic_DNA"/>
</dbReference>
<protein>
    <submittedName>
        <fullName evidence="3">TlpA family protein disulfide reductase</fullName>
    </submittedName>
</protein>
<dbReference type="GO" id="GO:0016491">
    <property type="term" value="F:oxidoreductase activity"/>
    <property type="evidence" value="ECO:0007669"/>
    <property type="project" value="InterPro"/>
</dbReference>
<dbReference type="PANTHER" id="PTHR42852">
    <property type="entry name" value="THIOL:DISULFIDE INTERCHANGE PROTEIN DSBE"/>
    <property type="match status" value="1"/>
</dbReference>
<gene>
    <name evidence="3" type="ORF">HH215_08760</name>
</gene>
<feature type="domain" description="Thioredoxin" evidence="2">
    <location>
        <begin position="36"/>
        <end position="175"/>
    </location>
</feature>
<dbReference type="AlphaFoldDB" id="A0A7Z2VHF9"/>
<dbReference type="InterPro" id="IPR000866">
    <property type="entry name" value="AhpC/TSA"/>
</dbReference>
<proteinExistence type="predicted"/>
<sequence length="175" mass="20166">MVKKILAVTIILLAIIFIVVILSNSYEEPLEHVMVDSYGQPMIDFELNNTDSKLYSVTSDSGKPKLLNFWTSWCQYCKEEAEHLNEIYSNYKDDLEIVSINLTSSDNKEEAMDFIKKYNFEFPILLDYEGTIASQYRITAIPTNYFVNSDGTIKAITYNLTTSNSKNLIEELIRK</sequence>
<keyword evidence="1" id="KW-1015">Disulfide bond</keyword>
<accession>A0A7Z2VHF9</accession>
<dbReference type="InterPro" id="IPR050553">
    <property type="entry name" value="Thioredoxin_ResA/DsbE_sf"/>
</dbReference>
<dbReference type="InterPro" id="IPR036249">
    <property type="entry name" value="Thioredoxin-like_sf"/>
</dbReference>
<dbReference type="Pfam" id="PF00578">
    <property type="entry name" value="AhpC-TSA"/>
    <property type="match status" value="1"/>
</dbReference>
<dbReference type="InterPro" id="IPR013766">
    <property type="entry name" value="Thioredoxin_domain"/>
</dbReference>
<dbReference type="PROSITE" id="PS51352">
    <property type="entry name" value="THIOREDOXIN_2"/>
    <property type="match status" value="1"/>
</dbReference>
<dbReference type="GO" id="GO:0016209">
    <property type="term" value="F:antioxidant activity"/>
    <property type="evidence" value="ECO:0007669"/>
    <property type="project" value="InterPro"/>
</dbReference>
<evidence type="ECO:0000256" key="1">
    <source>
        <dbReference type="ARBA" id="ARBA00023157"/>
    </source>
</evidence>
<evidence type="ECO:0000259" key="2">
    <source>
        <dbReference type="PROSITE" id="PS51352"/>
    </source>
</evidence>
<dbReference type="SUPFAM" id="SSF52833">
    <property type="entry name" value="Thioredoxin-like"/>
    <property type="match status" value="1"/>
</dbReference>
<organism evidence="3 4">
    <name type="scientific">Cohnella herbarum</name>
    <dbReference type="NCBI Taxonomy" id="2728023"/>
    <lineage>
        <taxon>Bacteria</taxon>
        <taxon>Bacillati</taxon>
        <taxon>Bacillota</taxon>
        <taxon>Bacilli</taxon>
        <taxon>Bacillales</taxon>
        <taxon>Paenibacillaceae</taxon>
        <taxon>Cohnella</taxon>
    </lineage>
</organism>
<dbReference type="PANTHER" id="PTHR42852:SF17">
    <property type="entry name" value="THIOREDOXIN-LIKE PROTEIN HI_1115"/>
    <property type="match status" value="1"/>
</dbReference>
<dbReference type="Gene3D" id="3.40.30.10">
    <property type="entry name" value="Glutaredoxin"/>
    <property type="match status" value="1"/>
</dbReference>
<dbReference type="CDD" id="cd02966">
    <property type="entry name" value="TlpA_like_family"/>
    <property type="match status" value="1"/>
</dbReference>
<dbReference type="RefSeq" id="WP_169279550.1">
    <property type="nucleotide sequence ID" value="NZ_CP051680.1"/>
</dbReference>
<dbReference type="Proteomes" id="UP000502248">
    <property type="component" value="Chromosome"/>
</dbReference>
<evidence type="ECO:0000313" key="4">
    <source>
        <dbReference type="Proteomes" id="UP000502248"/>
    </source>
</evidence>
<reference evidence="3 4" key="1">
    <citation type="submission" date="2020-04" db="EMBL/GenBank/DDBJ databases">
        <title>Genome sequencing of novel species.</title>
        <authorList>
            <person name="Heo J."/>
            <person name="Kim S.-J."/>
            <person name="Kim J.-S."/>
            <person name="Hong S.-B."/>
            <person name="Kwon S.-W."/>
        </authorList>
    </citation>
    <scope>NUCLEOTIDE SEQUENCE [LARGE SCALE GENOMIC DNA]</scope>
    <source>
        <strain evidence="3 4">MFER-1</strain>
    </source>
</reference>
<name>A0A7Z2VHF9_9BACL</name>
<evidence type="ECO:0000313" key="3">
    <source>
        <dbReference type="EMBL" id="QJD83253.1"/>
    </source>
</evidence>